<organism evidence="8 9">
    <name type="scientific">Wickerhamomyces ciferrii (strain ATCC 14091 / BCRC 22168 / CBS 111 / JCM 3599 / NBRC 0793 / NRRL Y-1031 F-60-10)</name>
    <name type="common">Yeast</name>
    <name type="synonym">Pichia ciferrii</name>
    <dbReference type="NCBI Taxonomy" id="1206466"/>
    <lineage>
        <taxon>Eukaryota</taxon>
        <taxon>Fungi</taxon>
        <taxon>Dikarya</taxon>
        <taxon>Ascomycota</taxon>
        <taxon>Saccharomycotina</taxon>
        <taxon>Saccharomycetes</taxon>
        <taxon>Phaffomycetales</taxon>
        <taxon>Wickerhamomycetaceae</taxon>
        <taxon>Wickerhamomyces</taxon>
    </lineage>
</organism>
<feature type="transmembrane region" description="Helical" evidence="6">
    <location>
        <begin position="454"/>
        <end position="475"/>
    </location>
</feature>
<keyword evidence="3 6" id="KW-1133">Transmembrane helix</keyword>
<feature type="transmembrane region" description="Helical" evidence="6">
    <location>
        <begin position="487"/>
        <end position="507"/>
    </location>
</feature>
<dbReference type="STRING" id="1206466.K0KKC4"/>
<evidence type="ECO:0000256" key="6">
    <source>
        <dbReference type="SAM" id="Phobius"/>
    </source>
</evidence>
<dbReference type="InParanoid" id="K0KKC4"/>
<feature type="transmembrane region" description="Helical" evidence="6">
    <location>
        <begin position="527"/>
        <end position="559"/>
    </location>
</feature>
<dbReference type="InterPro" id="IPR052706">
    <property type="entry name" value="Membrane-Transporter-like"/>
</dbReference>
<dbReference type="InterPro" id="IPR011547">
    <property type="entry name" value="SLC26A/SulP_dom"/>
</dbReference>
<dbReference type="Pfam" id="PF00916">
    <property type="entry name" value="Sulfate_transp"/>
    <property type="match status" value="1"/>
</dbReference>
<evidence type="ECO:0000256" key="3">
    <source>
        <dbReference type="ARBA" id="ARBA00022989"/>
    </source>
</evidence>
<feature type="transmembrane region" description="Helical" evidence="6">
    <location>
        <begin position="349"/>
        <end position="370"/>
    </location>
</feature>
<dbReference type="SUPFAM" id="SSF52091">
    <property type="entry name" value="SpoIIaa-like"/>
    <property type="match status" value="1"/>
</dbReference>
<evidence type="ECO:0000259" key="7">
    <source>
        <dbReference type="PROSITE" id="PS50801"/>
    </source>
</evidence>
<feature type="transmembrane region" description="Helical" evidence="6">
    <location>
        <begin position="178"/>
        <end position="202"/>
    </location>
</feature>
<evidence type="ECO:0000256" key="2">
    <source>
        <dbReference type="ARBA" id="ARBA00022692"/>
    </source>
</evidence>
<evidence type="ECO:0000313" key="8">
    <source>
        <dbReference type="EMBL" id="CCH41573.1"/>
    </source>
</evidence>
<evidence type="ECO:0000256" key="4">
    <source>
        <dbReference type="ARBA" id="ARBA00023136"/>
    </source>
</evidence>
<dbReference type="Proteomes" id="UP000009328">
    <property type="component" value="Unassembled WGS sequence"/>
</dbReference>
<dbReference type="eggNOG" id="KOG0236">
    <property type="taxonomic scope" value="Eukaryota"/>
</dbReference>
<comment type="subcellular location">
    <subcellularLocation>
        <location evidence="1">Membrane</location>
        <topology evidence="1">Multi-pass membrane protein</topology>
    </subcellularLocation>
</comment>
<dbReference type="FunCoup" id="K0KKC4">
    <property type="interactions" value="5"/>
</dbReference>
<name>K0KKC4_WICCF</name>
<dbReference type="HOGENOM" id="CLU_003182_0_2_1"/>
<feature type="transmembrane region" description="Helical" evidence="6">
    <location>
        <begin position="214"/>
        <end position="233"/>
    </location>
</feature>
<dbReference type="Gene3D" id="3.30.750.24">
    <property type="entry name" value="STAS domain"/>
    <property type="match status" value="1"/>
</dbReference>
<dbReference type="InterPro" id="IPR036513">
    <property type="entry name" value="STAS_dom_sf"/>
</dbReference>
<dbReference type="GO" id="GO:0016020">
    <property type="term" value="C:membrane"/>
    <property type="evidence" value="ECO:0007669"/>
    <property type="project" value="UniProtKB-SubCell"/>
</dbReference>
<keyword evidence="9" id="KW-1185">Reference proteome</keyword>
<proteinExistence type="predicted"/>
<protein>
    <submittedName>
        <fullName evidence="8">Membrane protein</fullName>
    </submittedName>
</protein>
<keyword evidence="2 6" id="KW-0812">Transmembrane</keyword>
<reference evidence="8 9" key="1">
    <citation type="journal article" date="2012" name="Eukaryot. Cell">
        <title>Draft genome sequence of Wickerhamomyces ciferrii NRRL Y-1031 F-60-10.</title>
        <authorList>
            <person name="Schneider J."/>
            <person name="Andrea H."/>
            <person name="Blom J."/>
            <person name="Jaenicke S."/>
            <person name="Ruckert C."/>
            <person name="Schorsch C."/>
            <person name="Szczepanowski R."/>
            <person name="Farwick M."/>
            <person name="Goesmann A."/>
            <person name="Puhler A."/>
            <person name="Schaffer S."/>
            <person name="Tauch A."/>
            <person name="Kohler T."/>
            <person name="Brinkrolf K."/>
        </authorList>
    </citation>
    <scope>NUCLEOTIDE SEQUENCE [LARGE SCALE GENOMIC DNA]</scope>
    <source>
        <strain evidence="9">ATCC 14091 / BCRC 22168 / CBS 111 / JCM 3599 / NBRC 0793 / NRRL Y-1031 F-60-10</strain>
    </source>
</reference>
<dbReference type="PANTHER" id="PTHR43310">
    <property type="entry name" value="SULFATE TRANSPORTER YBAR-RELATED"/>
    <property type="match status" value="1"/>
</dbReference>
<feature type="transmembrane region" description="Helical" evidence="6">
    <location>
        <begin position="308"/>
        <end position="329"/>
    </location>
</feature>
<feature type="domain" description="STAS" evidence="7">
    <location>
        <begin position="650"/>
        <end position="764"/>
    </location>
</feature>
<dbReference type="Pfam" id="PF01740">
    <property type="entry name" value="STAS"/>
    <property type="match status" value="1"/>
</dbReference>
<evidence type="ECO:0000256" key="1">
    <source>
        <dbReference type="ARBA" id="ARBA00004141"/>
    </source>
</evidence>
<dbReference type="PANTHER" id="PTHR43310:SF4">
    <property type="entry name" value="AFR304WP"/>
    <property type="match status" value="1"/>
</dbReference>
<accession>K0KKC4</accession>
<evidence type="ECO:0000256" key="5">
    <source>
        <dbReference type="SAM" id="MobiDB-lite"/>
    </source>
</evidence>
<feature type="transmembrane region" description="Helical" evidence="6">
    <location>
        <begin position="274"/>
        <end position="296"/>
    </location>
</feature>
<feature type="transmembrane region" description="Helical" evidence="6">
    <location>
        <begin position="377"/>
        <end position="398"/>
    </location>
</feature>
<dbReference type="EMBL" id="CAIF01000025">
    <property type="protein sequence ID" value="CCH41573.1"/>
    <property type="molecule type" value="Genomic_DNA"/>
</dbReference>
<evidence type="ECO:0000313" key="9">
    <source>
        <dbReference type="Proteomes" id="UP000009328"/>
    </source>
</evidence>
<feature type="region of interest" description="Disordered" evidence="5">
    <location>
        <begin position="1"/>
        <end position="23"/>
    </location>
</feature>
<feature type="transmembrane region" description="Helical" evidence="6">
    <location>
        <begin position="580"/>
        <end position="612"/>
    </location>
</feature>
<feature type="compositionally biased region" description="Polar residues" evidence="5">
    <location>
        <begin position="1"/>
        <end position="13"/>
    </location>
</feature>
<gene>
    <name evidence="8" type="ORF">BN7_1114</name>
</gene>
<comment type="caution">
    <text evidence="8">The sequence shown here is derived from an EMBL/GenBank/DDBJ whole genome shotgun (WGS) entry which is preliminary data.</text>
</comment>
<dbReference type="CDD" id="cd07042">
    <property type="entry name" value="STAS_SulP_like_sulfate_transporter"/>
    <property type="match status" value="1"/>
</dbReference>
<dbReference type="AlphaFoldDB" id="K0KKC4"/>
<keyword evidence="4 6" id="KW-0472">Membrane</keyword>
<dbReference type="PROSITE" id="PS50801">
    <property type="entry name" value="STAS"/>
    <property type="match status" value="1"/>
</dbReference>
<sequence>MSNQSSPNILHQQDNNKHRTHSLSGALSISLGLSSSYGNTKNHDNNQYLGRSFVGSFNKIRQQQQLQPNESSIINNNTFLHQQTETIANDDDLFANVDDLDEQVFDDSLVDDSFARPNNININETSSLINPQNSITPYYYDYDLESQSKPPSGPNNRSSGKHSLDANISIQDFKPMKLISYIPAVILGLLLNILDGLSYGMIIFPIGEKVFSNLGSAGLSMFYISCIISQLVYSLGGSAFGAGIGSEMIEVTPFFHGMALNIMHELGEDHPMEIISTTITTYAISSIITGLIFLSLGKFKLGQIVGFFPRHILIGCIGGVGFFLIITGIEISSRLGSFEYSLEYLKLIFQWGNFIKIFIPILLTVVLVLLQHFNHNSLILPSFFISVFVITHILIILIPSWDLKSSRENGYMFSSGGSSSNSDPTKHEAWWEFYKLYNFKLVDWFIILKQIPSMLALTFFGILHVPINVPALAVSTKQDNIDVDRELIAHGLSNLISGCIGSIQNYLVYTNSLLFIRAGADSRVAGLLLAGATFLILIAGPVVIGFIPVCVVGSLIFLLGYELLKESLWDTISRVSRVEYLTILIIVLTMGVYDFVIGIIVGIIIASFHFLYENTKIPIIYNQFTGEVARSTVVRHPLQKQFLRQIGKQIYVLKLQSFLFFGTIGKIEKTVRELFEIENLHQNPIRYLILDFKNVLNIDFSAAEGLNRIKNFIIEQNAYLIISIGDKDKILTSLKNVGLFNHEEEYMITKLQVFKDLNASLEWCENEFLTKFKQYQKYKKFETTNAETIQNSKNNSYLQPPKKLNVLPINTPRNTNFIKEVSKFNLNESNIIETNQKLHGDDDETSNPILLSSSSNLKEPIPLLTFALQGVSGKEESFWKPLEGLFKKEVINVDKELQIDPKESFIILVETGIITVTYHINQNANIYETLLPRTIIGKIKDEVERKDRYKSVLKAKNQSIVWFLDNDTLNDLKCNKLELYNELLMVIAKANDERFENITGYTLIST</sequence>
<dbReference type="InterPro" id="IPR002645">
    <property type="entry name" value="STAS_dom"/>
</dbReference>